<dbReference type="PROSITE" id="PS00513">
    <property type="entry name" value="ADENYLOSUCCIN_SYN_2"/>
    <property type="match status" value="1"/>
</dbReference>
<keyword evidence="9" id="KW-1185">Reference proteome</keyword>
<dbReference type="AlphaFoldDB" id="A0A699Z4Y0"/>
<dbReference type="Pfam" id="PF00709">
    <property type="entry name" value="Adenylsucc_synt"/>
    <property type="match status" value="1"/>
</dbReference>
<dbReference type="PANTHER" id="PTHR11846:SF0">
    <property type="entry name" value="ADENYLOSUCCINATE SYNTHETASE"/>
    <property type="match status" value="1"/>
</dbReference>
<proteinExistence type="predicted"/>
<evidence type="ECO:0000256" key="3">
    <source>
        <dbReference type="ARBA" id="ARBA00022741"/>
    </source>
</evidence>
<dbReference type="InterPro" id="IPR027417">
    <property type="entry name" value="P-loop_NTPase"/>
</dbReference>
<reference evidence="8 9" key="1">
    <citation type="submission" date="2020-02" db="EMBL/GenBank/DDBJ databases">
        <title>Draft genome sequence of Haematococcus lacustris strain NIES-144.</title>
        <authorList>
            <person name="Morimoto D."/>
            <person name="Nakagawa S."/>
            <person name="Yoshida T."/>
            <person name="Sawayama S."/>
        </authorList>
    </citation>
    <scope>NUCLEOTIDE SEQUENCE [LARGE SCALE GENOMIC DNA]</scope>
    <source>
        <strain evidence="8 9">NIES-144</strain>
    </source>
</reference>
<dbReference type="SMART" id="SM00788">
    <property type="entry name" value="Adenylsucc_synt"/>
    <property type="match status" value="1"/>
</dbReference>
<evidence type="ECO:0000256" key="1">
    <source>
        <dbReference type="ARBA" id="ARBA00022598"/>
    </source>
</evidence>
<dbReference type="GO" id="GO:0044208">
    <property type="term" value="P:'de novo' AMP biosynthetic process"/>
    <property type="evidence" value="ECO:0007669"/>
    <property type="project" value="TreeGrafter"/>
</dbReference>
<dbReference type="GO" id="GO:0046040">
    <property type="term" value="P:IMP metabolic process"/>
    <property type="evidence" value="ECO:0007669"/>
    <property type="project" value="TreeGrafter"/>
</dbReference>
<evidence type="ECO:0000256" key="5">
    <source>
        <dbReference type="ARBA" id="ARBA00022842"/>
    </source>
</evidence>
<keyword evidence="6" id="KW-0342">GTP-binding</keyword>
<dbReference type="GO" id="GO:0004019">
    <property type="term" value="F:adenylosuccinate synthase activity"/>
    <property type="evidence" value="ECO:0007669"/>
    <property type="project" value="InterPro"/>
</dbReference>
<evidence type="ECO:0000256" key="6">
    <source>
        <dbReference type="ARBA" id="ARBA00023134"/>
    </source>
</evidence>
<keyword evidence="4" id="KW-0658">Purine biosynthesis</keyword>
<evidence type="ECO:0000256" key="4">
    <source>
        <dbReference type="ARBA" id="ARBA00022755"/>
    </source>
</evidence>
<keyword evidence="3" id="KW-0547">Nucleotide-binding</keyword>
<evidence type="ECO:0000313" key="8">
    <source>
        <dbReference type="EMBL" id="GFH10492.1"/>
    </source>
</evidence>
<dbReference type="InterPro" id="IPR042109">
    <property type="entry name" value="Adenylosuccinate_synth_dom1"/>
</dbReference>
<evidence type="ECO:0000313" key="9">
    <source>
        <dbReference type="Proteomes" id="UP000485058"/>
    </source>
</evidence>
<dbReference type="EMBL" id="BLLF01000320">
    <property type="protein sequence ID" value="GFH10492.1"/>
    <property type="molecule type" value="Genomic_DNA"/>
</dbReference>
<dbReference type="InterPro" id="IPR001114">
    <property type="entry name" value="Adenylosuccinate_synthetase"/>
</dbReference>
<gene>
    <name evidence="8" type="ORF">HaLaN_05814</name>
</gene>
<dbReference type="GO" id="GO:0046872">
    <property type="term" value="F:metal ion binding"/>
    <property type="evidence" value="ECO:0007669"/>
    <property type="project" value="UniProtKB-KW"/>
</dbReference>
<dbReference type="Gene3D" id="3.40.440.10">
    <property type="entry name" value="Adenylosuccinate Synthetase, subunit A, domain 1"/>
    <property type="match status" value="1"/>
</dbReference>
<dbReference type="Proteomes" id="UP000485058">
    <property type="component" value="Unassembled WGS sequence"/>
</dbReference>
<accession>A0A699Z4Y0</accession>
<name>A0A699Z4Y0_HAELA</name>
<sequence>MGSHSSAAFYPAGGGSGEGGANAGHTIYDEQGNRYALHLVPSGILNPKTVCVIGNGVVLHLPGMFEEIEEIDGLREAELAGLGKQIGTTKRGIGPAYASKATRNGLRVCDILNLDSFADKLRKLAMDGSKRFGDGFTYDVLSMLELEVG</sequence>
<dbReference type="GO" id="GO:0005525">
    <property type="term" value="F:GTP binding"/>
    <property type="evidence" value="ECO:0007669"/>
    <property type="project" value="UniProtKB-KW"/>
</dbReference>
<keyword evidence="2" id="KW-0479">Metal-binding</keyword>
<dbReference type="SUPFAM" id="SSF52540">
    <property type="entry name" value="P-loop containing nucleoside triphosphate hydrolases"/>
    <property type="match status" value="1"/>
</dbReference>
<organism evidence="8 9">
    <name type="scientific">Haematococcus lacustris</name>
    <name type="common">Green alga</name>
    <name type="synonym">Haematococcus pluvialis</name>
    <dbReference type="NCBI Taxonomy" id="44745"/>
    <lineage>
        <taxon>Eukaryota</taxon>
        <taxon>Viridiplantae</taxon>
        <taxon>Chlorophyta</taxon>
        <taxon>core chlorophytes</taxon>
        <taxon>Chlorophyceae</taxon>
        <taxon>CS clade</taxon>
        <taxon>Chlamydomonadales</taxon>
        <taxon>Haematococcaceae</taxon>
        <taxon>Haematococcus</taxon>
    </lineage>
</organism>
<protein>
    <submittedName>
        <fullName evidence="8">Adenylosuccinate synthetase</fullName>
    </submittedName>
</protein>
<feature type="active site" evidence="7">
    <location>
        <position position="100"/>
    </location>
</feature>
<dbReference type="InterPro" id="IPR033128">
    <property type="entry name" value="Adenylosuccin_syn_Lys_AS"/>
</dbReference>
<dbReference type="PANTHER" id="PTHR11846">
    <property type="entry name" value="ADENYLOSUCCINATE SYNTHETASE"/>
    <property type="match status" value="1"/>
</dbReference>
<dbReference type="GO" id="GO:0005737">
    <property type="term" value="C:cytoplasm"/>
    <property type="evidence" value="ECO:0007669"/>
    <property type="project" value="TreeGrafter"/>
</dbReference>
<keyword evidence="1" id="KW-0436">Ligase</keyword>
<keyword evidence="5" id="KW-0460">Magnesium</keyword>
<evidence type="ECO:0000256" key="2">
    <source>
        <dbReference type="ARBA" id="ARBA00022723"/>
    </source>
</evidence>
<comment type="caution">
    <text evidence="8">The sequence shown here is derived from an EMBL/GenBank/DDBJ whole genome shotgun (WGS) entry which is preliminary data.</text>
</comment>
<evidence type="ECO:0000256" key="7">
    <source>
        <dbReference type="PROSITE-ProRule" id="PRU10134"/>
    </source>
</evidence>